<dbReference type="OrthoDB" id="6660486at2"/>
<name>A0A0M4U5G5_9GAMM</name>
<keyword evidence="1" id="KW-0175">Coiled coil</keyword>
<organism evidence="2 3">
    <name type="scientific">Psychrobacter urativorans</name>
    <dbReference type="NCBI Taxonomy" id="45610"/>
    <lineage>
        <taxon>Bacteria</taxon>
        <taxon>Pseudomonadati</taxon>
        <taxon>Pseudomonadota</taxon>
        <taxon>Gammaproteobacteria</taxon>
        <taxon>Moraxellales</taxon>
        <taxon>Moraxellaceae</taxon>
        <taxon>Psychrobacter</taxon>
    </lineage>
</organism>
<sequence>MPNQDLNTSQVENESVAFPKNSAITSVEVLKGDDVISEESKKSDPHKEDKYSVTIANIYQWAAKLKDDFKSEASDMTHEVSEKAAAMLLTKLLKSIDAELEGFDKKVEDSKNLVANAEEERKKIADKKEKYQGMIDQLES</sequence>
<keyword evidence="3" id="KW-1185">Reference proteome</keyword>
<dbReference type="AlphaFoldDB" id="A0A0M4U5G5"/>
<evidence type="ECO:0000313" key="3">
    <source>
        <dbReference type="Proteomes" id="UP000059847"/>
    </source>
</evidence>
<gene>
    <name evidence="2" type="ORF">AOC03_09075</name>
</gene>
<evidence type="ECO:0000313" key="2">
    <source>
        <dbReference type="EMBL" id="ALF60169.1"/>
    </source>
</evidence>
<feature type="coiled-coil region" evidence="1">
    <location>
        <begin position="100"/>
        <end position="137"/>
    </location>
</feature>
<proteinExistence type="predicted"/>
<dbReference type="STRING" id="45610.AOC03_09075"/>
<protein>
    <submittedName>
        <fullName evidence="2">Uncharacterized protein</fullName>
    </submittedName>
</protein>
<dbReference type="Proteomes" id="UP000059847">
    <property type="component" value="Chromosome"/>
</dbReference>
<dbReference type="EMBL" id="CP012678">
    <property type="protein sequence ID" value="ALF60169.1"/>
    <property type="molecule type" value="Genomic_DNA"/>
</dbReference>
<reference evidence="2 3" key="1">
    <citation type="submission" date="2015-09" db="EMBL/GenBank/DDBJ databases">
        <title>Complete genome of Psychrobacter urativorans R10.10B.</title>
        <authorList>
            <person name="See-Too W.S."/>
            <person name="Chan K.G."/>
        </authorList>
    </citation>
    <scope>NUCLEOTIDE SEQUENCE [LARGE SCALE GENOMIC DNA]</scope>
    <source>
        <strain evidence="2 3">R10.10B</strain>
    </source>
</reference>
<evidence type="ECO:0000256" key="1">
    <source>
        <dbReference type="SAM" id="Coils"/>
    </source>
</evidence>
<dbReference type="RefSeq" id="WP_062535282.1">
    <property type="nucleotide sequence ID" value="NZ_CP012678.1"/>
</dbReference>
<dbReference type="KEGG" id="pur:AOC03_09075"/>
<accession>A0A0M4U5G5</accession>